<feature type="domain" description="Heparinase II/III-like C-terminal" evidence="6">
    <location>
        <begin position="290"/>
        <end position="536"/>
    </location>
</feature>
<dbReference type="InterPro" id="IPR012480">
    <property type="entry name" value="Hepar_II_III_C"/>
</dbReference>
<dbReference type="EMBL" id="JAUSUL010000001">
    <property type="protein sequence ID" value="MDQ0314646.1"/>
    <property type="molecule type" value="Genomic_DNA"/>
</dbReference>
<keyword evidence="8" id="KW-1185">Reference proteome</keyword>
<dbReference type="GO" id="GO:0042597">
    <property type="term" value="C:periplasmic space"/>
    <property type="evidence" value="ECO:0007669"/>
    <property type="project" value="UniProtKB-SubCell"/>
</dbReference>
<evidence type="ECO:0000256" key="5">
    <source>
        <dbReference type="SAM" id="MobiDB-lite"/>
    </source>
</evidence>
<dbReference type="Proteomes" id="UP001229244">
    <property type="component" value="Unassembled WGS sequence"/>
</dbReference>
<feature type="region of interest" description="Disordered" evidence="5">
    <location>
        <begin position="537"/>
        <end position="564"/>
    </location>
</feature>
<dbReference type="PANTHER" id="PTHR39210:SF1">
    <property type="entry name" value="HEPARIN-SULFATE LYASE"/>
    <property type="match status" value="1"/>
</dbReference>
<evidence type="ECO:0000313" key="8">
    <source>
        <dbReference type="Proteomes" id="UP001229244"/>
    </source>
</evidence>
<dbReference type="Gene3D" id="2.70.98.70">
    <property type="match status" value="1"/>
</dbReference>
<dbReference type="PANTHER" id="PTHR39210">
    <property type="entry name" value="HEPARIN-SULFATE LYASE"/>
    <property type="match status" value="1"/>
</dbReference>
<proteinExistence type="predicted"/>
<reference evidence="7" key="1">
    <citation type="submission" date="2023-07" db="EMBL/GenBank/DDBJ databases">
        <title>Genomic Encyclopedia of Type Strains, Phase IV (KMG-IV): sequencing the most valuable type-strain genomes for metagenomic binning, comparative biology and taxonomic classification.</title>
        <authorList>
            <person name="Goeker M."/>
        </authorList>
    </citation>
    <scope>NUCLEOTIDE SEQUENCE</scope>
    <source>
        <strain evidence="7">DSM 21202</strain>
    </source>
</reference>
<evidence type="ECO:0000259" key="6">
    <source>
        <dbReference type="Pfam" id="PF07940"/>
    </source>
</evidence>
<sequence length="564" mass="61935">MRSHLPGRWDVVGPFVQTTPAKLVIAPQDVRTADPTVATDIYAGLFAFAGHAVDVGGNSPFLITPPSEDWARSLHGFSWLRHLRASESTLSRSNARALVDEWIRLSPKLPPIAWEDAVASRRLLSWLSQSPLILEDCDHAFYQRFLKAVGRHVHHLRTALARSSDGISRIRMIMALTAAAAAIADQPGLARWATRALDREISLQILPDGGHISRNPGLILDLLVDLLPIRQALSVRGITPSPVLGEALDRMMPMLRFFRHGDGSFVLFNGMGSTHTDLVATVLAYDDSRGTAPDNARHSGYQRMAASGAVVLMDTGTPPPLAYSRDAHAGCLSFEFSDRTNRIIVNCGMPAGAKSKWRGLARSTAAHSTLIVEDTSSARILPAHGLGHRLGPVLYNGPKHVDVRREDDEEQMAVVARHDGYAGRFGLLHERTVVLSADGRILIGRDRLEPVRAGAGDKLPFAVRFHLHPQVRANRSQDGHSVLIVCEDRSAWRFTAEDIQPEIEESVFLAGAHGMRRTAQIVLYGRVSGTSTVTWQLEKEADRPRSRRRPAESGGEGREEPLLF</sequence>
<evidence type="ECO:0000256" key="3">
    <source>
        <dbReference type="ARBA" id="ARBA00022764"/>
    </source>
</evidence>
<evidence type="ECO:0000313" key="7">
    <source>
        <dbReference type="EMBL" id="MDQ0314646.1"/>
    </source>
</evidence>
<dbReference type="InterPro" id="IPR008929">
    <property type="entry name" value="Chondroitin_lyas"/>
</dbReference>
<evidence type="ECO:0000256" key="4">
    <source>
        <dbReference type="ARBA" id="ARBA00023239"/>
    </source>
</evidence>
<gene>
    <name evidence="7" type="ORF">J2S73_001083</name>
</gene>
<dbReference type="Pfam" id="PF07940">
    <property type="entry name" value="Hepar_II_III_C"/>
    <property type="match status" value="1"/>
</dbReference>
<comment type="subcellular location">
    <subcellularLocation>
        <location evidence="1">Periplasm</location>
    </subcellularLocation>
</comment>
<dbReference type="AlphaFoldDB" id="A0AAE3VMZ8"/>
<accession>A0AAE3VMZ8</accession>
<name>A0AAE3VMZ8_9HYPH</name>
<evidence type="ECO:0000256" key="1">
    <source>
        <dbReference type="ARBA" id="ARBA00004418"/>
    </source>
</evidence>
<dbReference type="GO" id="GO:0016829">
    <property type="term" value="F:lyase activity"/>
    <property type="evidence" value="ECO:0007669"/>
    <property type="project" value="UniProtKB-KW"/>
</dbReference>
<dbReference type="Gene3D" id="1.50.10.100">
    <property type="entry name" value="Chondroitin AC/alginate lyase"/>
    <property type="match status" value="1"/>
</dbReference>
<protein>
    <submittedName>
        <fullName evidence="7">Heparinase superfamily protein</fullName>
    </submittedName>
</protein>
<organism evidence="7 8">
    <name type="scientific">Amorphus orientalis</name>
    <dbReference type="NCBI Taxonomy" id="649198"/>
    <lineage>
        <taxon>Bacteria</taxon>
        <taxon>Pseudomonadati</taxon>
        <taxon>Pseudomonadota</taxon>
        <taxon>Alphaproteobacteria</taxon>
        <taxon>Hyphomicrobiales</taxon>
        <taxon>Amorphaceae</taxon>
        <taxon>Amorphus</taxon>
    </lineage>
</organism>
<keyword evidence="4" id="KW-0456">Lyase</keyword>
<comment type="caution">
    <text evidence="7">The sequence shown here is derived from an EMBL/GenBank/DDBJ whole genome shotgun (WGS) entry which is preliminary data.</text>
</comment>
<keyword evidence="3" id="KW-0574">Periplasm</keyword>
<keyword evidence="2" id="KW-0732">Signal</keyword>
<dbReference type="RefSeq" id="WP_306884432.1">
    <property type="nucleotide sequence ID" value="NZ_JAUSUL010000001.1"/>
</dbReference>
<evidence type="ECO:0000256" key="2">
    <source>
        <dbReference type="ARBA" id="ARBA00022729"/>
    </source>
</evidence>